<name>A0ABQ4RXX0_9HYPH</name>
<protein>
    <recommendedName>
        <fullName evidence="3">Transposase DDE domain-containing protein</fullName>
    </recommendedName>
</protein>
<sequence length="69" mass="7997">MLGRWQRGALERFFRHGGMLFRPRDRRIGTVGFGHVLIVDVLGFPADHNLRRLRGHQGWGAMARVGFRK</sequence>
<proteinExistence type="predicted"/>
<accession>A0ABQ4RXX0</accession>
<organism evidence="1 2">
    <name type="scientific">Methylobacterium iners</name>
    <dbReference type="NCBI Taxonomy" id="418707"/>
    <lineage>
        <taxon>Bacteria</taxon>
        <taxon>Pseudomonadati</taxon>
        <taxon>Pseudomonadota</taxon>
        <taxon>Alphaproteobacteria</taxon>
        <taxon>Hyphomicrobiales</taxon>
        <taxon>Methylobacteriaceae</taxon>
        <taxon>Methylobacterium</taxon>
    </lineage>
</organism>
<dbReference type="EMBL" id="BPQP01000044">
    <property type="protein sequence ID" value="GJD95691.1"/>
    <property type="molecule type" value="Genomic_DNA"/>
</dbReference>
<evidence type="ECO:0000313" key="1">
    <source>
        <dbReference type="EMBL" id="GJD95691.1"/>
    </source>
</evidence>
<dbReference type="Proteomes" id="UP001055125">
    <property type="component" value="Unassembled WGS sequence"/>
</dbReference>
<comment type="caution">
    <text evidence="1">The sequence shown here is derived from an EMBL/GenBank/DDBJ whole genome shotgun (WGS) entry which is preliminary data.</text>
</comment>
<dbReference type="RefSeq" id="WP_238244833.1">
    <property type="nucleotide sequence ID" value="NZ_BPQP01000044.1"/>
</dbReference>
<gene>
    <name evidence="1" type="ORF">OCOJLMKI_2905</name>
</gene>
<keyword evidence="2" id="KW-1185">Reference proteome</keyword>
<reference evidence="1" key="2">
    <citation type="submission" date="2021-08" db="EMBL/GenBank/DDBJ databases">
        <authorList>
            <person name="Tani A."/>
            <person name="Ola A."/>
            <person name="Ogura Y."/>
            <person name="Katsura K."/>
            <person name="Hayashi T."/>
        </authorList>
    </citation>
    <scope>NUCLEOTIDE SEQUENCE</scope>
    <source>
        <strain evidence="1">DSM 19015</strain>
    </source>
</reference>
<reference evidence="1" key="1">
    <citation type="journal article" date="2021" name="Front. Microbiol.">
        <title>Comprehensive Comparative Genomics and Phenotyping of Methylobacterium Species.</title>
        <authorList>
            <person name="Alessa O."/>
            <person name="Ogura Y."/>
            <person name="Fujitani Y."/>
            <person name="Takami H."/>
            <person name="Hayashi T."/>
            <person name="Sahin N."/>
            <person name="Tani A."/>
        </authorList>
    </citation>
    <scope>NUCLEOTIDE SEQUENCE</scope>
    <source>
        <strain evidence="1">DSM 19015</strain>
    </source>
</reference>
<evidence type="ECO:0008006" key="3">
    <source>
        <dbReference type="Google" id="ProtNLM"/>
    </source>
</evidence>
<evidence type="ECO:0000313" key="2">
    <source>
        <dbReference type="Proteomes" id="UP001055125"/>
    </source>
</evidence>